<dbReference type="Proteomes" id="UP000283805">
    <property type="component" value="Unassembled WGS sequence"/>
</dbReference>
<dbReference type="Pfam" id="PF18545">
    <property type="entry name" value="HalOD1"/>
    <property type="match status" value="1"/>
</dbReference>
<dbReference type="InterPro" id="IPR040624">
    <property type="entry name" value="HalOD1"/>
</dbReference>
<evidence type="ECO:0000256" key="1">
    <source>
        <dbReference type="SAM" id="MobiDB-lite"/>
    </source>
</evidence>
<reference evidence="3 4" key="1">
    <citation type="submission" date="2018-09" db="EMBL/GenBank/DDBJ databases">
        <title>Genomic Encyclopedia of Archaeal and Bacterial Type Strains, Phase II (KMG-II): from individual species to whole genera.</title>
        <authorList>
            <person name="Goeker M."/>
        </authorList>
    </citation>
    <scope>NUCLEOTIDE SEQUENCE [LARGE SCALE GENOMIC DNA]</scope>
    <source>
        <strain evidence="3 4">DSM 13151</strain>
    </source>
</reference>
<gene>
    <name evidence="3" type="ORF">ATJ93_1474</name>
</gene>
<evidence type="ECO:0000259" key="2">
    <source>
        <dbReference type="Pfam" id="PF18545"/>
    </source>
</evidence>
<accession>A0A419WGN3</accession>
<protein>
    <recommendedName>
        <fullName evidence="2">Halobacterial output domain-containing protein</fullName>
    </recommendedName>
</protein>
<evidence type="ECO:0000313" key="4">
    <source>
        <dbReference type="Proteomes" id="UP000283805"/>
    </source>
</evidence>
<feature type="domain" description="Halobacterial output" evidence="2">
    <location>
        <begin position="5"/>
        <end position="72"/>
    </location>
</feature>
<comment type="caution">
    <text evidence="3">The sequence shown here is derived from an EMBL/GenBank/DDBJ whole genome shotgun (WGS) entry which is preliminary data.</text>
</comment>
<organism evidence="3 4">
    <name type="scientific">Halopiger aswanensis</name>
    <dbReference type="NCBI Taxonomy" id="148449"/>
    <lineage>
        <taxon>Archaea</taxon>
        <taxon>Methanobacteriati</taxon>
        <taxon>Methanobacteriota</taxon>
        <taxon>Stenosarchaea group</taxon>
        <taxon>Halobacteria</taxon>
        <taxon>Halobacteriales</taxon>
        <taxon>Natrialbaceae</taxon>
        <taxon>Halopiger</taxon>
    </lineage>
</organism>
<sequence>MEPGEQPSVRVVEAIAAAEGVDPADLEPPLYDVLDPDALDTLADSLCSNGGQFDGAASRVEFTYRTYRVEVEIGNANGIDVTVTERPSDAPFDPTPDSRILD</sequence>
<dbReference type="OrthoDB" id="181456at2157"/>
<dbReference type="EMBL" id="RAPO01000002">
    <property type="protein sequence ID" value="RKD94639.1"/>
    <property type="molecule type" value="Genomic_DNA"/>
</dbReference>
<keyword evidence="4" id="KW-1185">Reference proteome</keyword>
<proteinExistence type="predicted"/>
<dbReference type="AlphaFoldDB" id="A0A419WGN3"/>
<feature type="region of interest" description="Disordered" evidence="1">
    <location>
        <begin position="82"/>
        <end position="102"/>
    </location>
</feature>
<evidence type="ECO:0000313" key="3">
    <source>
        <dbReference type="EMBL" id="RKD94639.1"/>
    </source>
</evidence>
<dbReference type="RefSeq" id="WP_120243973.1">
    <property type="nucleotide sequence ID" value="NZ_RAPO01000002.1"/>
</dbReference>
<name>A0A419WGN3_9EURY</name>